<feature type="active site" evidence="15">
    <location>
        <position position="397"/>
    </location>
</feature>
<evidence type="ECO:0000313" key="18">
    <source>
        <dbReference type="EMBL" id="AAQ00025.1"/>
    </source>
</evidence>
<dbReference type="KEGG" id="pma:Pro_0980"/>
<evidence type="ECO:0000256" key="6">
    <source>
        <dbReference type="ARBA" id="ARBA00022723"/>
    </source>
</evidence>
<comment type="subcellular location">
    <subcellularLocation>
        <location evidence="15">Cellular thylakoid membrane</location>
        <topology evidence="15">Multi-pass membrane protein</topology>
        <orientation evidence="15">Stromal side</orientation>
    </subcellularLocation>
    <subcellularLocation>
        <location evidence="2">Membrane</location>
    </subcellularLocation>
</comment>
<dbReference type="Gene3D" id="3.40.50.300">
    <property type="entry name" value="P-loop containing nucleotide triphosphate hydrolases"/>
    <property type="match status" value="1"/>
</dbReference>
<dbReference type="eggNOG" id="COG0465">
    <property type="taxonomic scope" value="Bacteria"/>
</dbReference>
<organism evidence="18 19">
    <name type="scientific">Prochlorococcus marinus (strain SARG / CCMP1375 / SS120)</name>
    <dbReference type="NCBI Taxonomy" id="167539"/>
    <lineage>
        <taxon>Bacteria</taxon>
        <taxon>Bacillati</taxon>
        <taxon>Cyanobacteriota</taxon>
        <taxon>Cyanophyceae</taxon>
        <taxon>Synechococcales</taxon>
        <taxon>Prochlorococcaceae</taxon>
        <taxon>Prochlorococcus</taxon>
    </lineage>
</organism>
<evidence type="ECO:0000256" key="10">
    <source>
        <dbReference type="ARBA" id="ARBA00022840"/>
    </source>
</evidence>
<dbReference type="InterPro" id="IPR037219">
    <property type="entry name" value="Peptidase_M41-like"/>
</dbReference>
<dbReference type="SUPFAM" id="SSF52540">
    <property type="entry name" value="P-loop containing nucleoside triphosphate hydrolases"/>
    <property type="match status" value="1"/>
</dbReference>
<keyword evidence="4 15" id="KW-0645">Protease</keyword>
<name>Q7VBW2_PROMA</name>
<feature type="binding site" evidence="15">
    <location>
        <begin position="175"/>
        <end position="182"/>
    </location>
    <ligand>
        <name>ATP</name>
        <dbReference type="ChEBI" id="CHEBI:30616"/>
    </ligand>
</feature>
<evidence type="ECO:0000256" key="16">
    <source>
        <dbReference type="RuleBase" id="RU003651"/>
    </source>
</evidence>
<dbReference type="Gene3D" id="1.20.58.760">
    <property type="entry name" value="Peptidase M41"/>
    <property type="match status" value="1"/>
</dbReference>
<evidence type="ECO:0000256" key="3">
    <source>
        <dbReference type="ARBA" id="ARBA00010044"/>
    </source>
</evidence>
<comment type="function">
    <text evidence="15">Acts as a processive, ATP-dependent zinc metallopeptidase for both cytoplasmic and membrane proteins. Plays a role in the quality control of integral membrane proteins.</text>
</comment>
<dbReference type="PANTHER" id="PTHR23076:SF113">
    <property type="entry name" value="ATP-DEPENDENT ZINC METALLOPROTEASE FTSH 1, CHLOROPLASTIC-RELATED"/>
    <property type="match status" value="1"/>
</dbReference>
<protein>
    <recommendedName>
        <fullName evidence="15">ATP-dependent zinc metalloprotease FtsH</fullName>
        <ecNumber evidence="15">3.4.24.-</ecNumber>
    </recommendedName>
</protein>
<keyword evidence="19" id="KW-1185">Reference proteome</keyword>
<evidence type="ECO:0000256" key="15">
    <source>
        <dbReference type="HAMAP-Rule" id="MF_01458"/>
    </source>
</evidence>
<dbReference type="GO" id="GO:0004176">
    <property type="term" value="F:ATP-dependent peptidase activity"/>
    <property type="evidence" value="ECO:0007669"/>
    <property type="project" value="InterPro"/>
</dbReference>
<keyword evidence="15" id="KW-0793">Thylakoid</keyword>
<evidence type="ECO:0000256" key="13">
    <source>
        <dbReference type="ARBA" id="ARBA00023136"/>
    </source>
</evidence>
<dbReference type="AlphaFoldDB" id="Q7VBW2"/>
<feature type="transmembrane region" description="Helical" evidence="15">
    <location>
        <begin position="82"/>
        <end position="104"/>
    </location>
</feature>
<keyword evidence="8 15" id="KW-0378">Hydrolase</keyword>
<evidence type="ECO:0000256" key="9">
    <source>
        <dbReference type="ARBA" id="ARBA00022833"/>
    </source>
</evidence>
<dbReference type="Pfam" id="PF01434">
    <property type="entry name" value="Peptidase_M41"/>
    <property type="match status" value="1"/>
</dbReference>
<dbReference type="STRING" id="167539.Pro_0980"/>
<evidence type="ECO:0000259" key="17">
    <source>
        <dbReference type="SMART" id="SM00382"/>
    </source>
</evidence>
<dbReference type="InterPro" id="IPR011546">
    <property type="entry name" value="Pept_M41_FtsH_extracell"/>
</dbReference>
<evidence type="ECO:0000256" key="2">
    <source>
        <dbReference type="ARBA" id="ARBA00004370"/>
    </source>
</evidence>
<dbReference type="GO" id="GO:0005524">
    <property type="term" value="F:ATP binding"/>
    <property type="evidence" value="ECO:0007669"/>
    <property type="project" value="UniProtKB-UniRule"/>
</dbReference>
<dbReference type="FunFam" id="1.10.8.60:FF:000001">
    <property type="entry name" value="ATP-dependent zinc metalloprotease FtsH"/>
    <property type="match status" value="1"/>
</dbReference>
<dbReference type="FunFam" id="3.40.50.300:FF:000001">
    <property type="entry name" value="ATP-dependent zinc metalloprotease FtsH"/>
    <property type="match status" value="1"/>
</dbReference>
<reference evidence="18 19" key="1">
    <citation type="journal article" date="2003" name="Proc. Natl. Acad. Sci. U.S.A.">
        <title>Genome sequence of the cyanobacterium Prochlorococcus marinus SS120, a nearly minimal oxyphototrophic genome.</title>
        <authorList>
            <person name="Dufresne A."/>
            <person name="Salanoubat M."/>
            <person name="Partensky F."/>
            <person name="Artiguenave F."/>
            <person name="Axmann I.M."/>
            <person name="Barbe V."/>
            <person name="Duprat S."/>
            <person name="Galperin M.Y."/>
            <person name="Koonin E.V."/>
            <person name="Le Gall F."/>
            <person name="Makarova K.S."/>
            <person name="Ostrowski M."/>
            <person name="Oztas S."/>
            <person name="Robert C."/>
            <person name="Rogozin I.B."/>
            <person name="Scanlan D.J."/>
            <person name="Tandeau de Marsac N."/>
            <person name="Weissenbach J."/>
            <person name="Wincker P."/>
            <person name="Wolf Y.I."/>
            <person name="Hess W.R."/>
        </authorList>
    </citation>
    <scope>NUCLEOTIDE SEQUENCE [LARGE SCALE GENOMIC DNA]</scope>
    <source>
        <strain evidence="19">SARG / CCMP1375 / SS120</strain>
    </source>
</reference>
<keyword evidence="9 15" id="KW-0862">Zinc</keyword>
<dbReference type="InterPro" id="IPR000642">
    <property type="entry name" value="Peptidase_M41"/>
</dbReference>
<dbReference type="EnsemblBacteria" id="AAQ00025">
    <property type="protein sequence ID" value="AAQ00025"/>
    <property type="gene ID" value="Pro_0980"/>
</dbReference>
<dbReference type="GO" id="GO:0004222">
    <property type="term" value="F:metalloendopeptidase activity"/>
    <property type="evidence" value="ECO:0007669"/>
    <property type="project" value="InterPro"/>
</dbReference>
<dbReference type="HAMAP" id="MF_01458">
    <property type="entry name" value="FtsH"/>
    <property type="match status" value="1"/>
</dbReference>
<evidence type="ECO:0000256" key="5">
    <source>
        <dbReference type="ARBA" id="ARBA00022692"/>
    </source>
</evidence>
<evidence type="ECO:0000256" key="12">
    <source>
        <dbReference type="ARBA" id="ARBA00023049"/>
    </source>
</evidence>
<accession>Q7VBW2</accession>
<comment type="cofactor">
    <cofactor evidence="1">
        <name>Zn(2+)</name>
        <dbReference type="ChEBI" id="CHEBI:29105"/>
    </cofactor>
</comment>
<dbReference type="InterPro" id="IPR005936">
    <property type="entry name" value="FtsH"/>
</dbReference>
<feature type="domain" description="AAA+ ATPase" evidence="17">
    <location>
        <begin position="167"/>
        <end position="306"/>
    </location>
</feature>
<keyword evidence="18" id="KW-0132">Cell division</keyword>
<evidence type="ECO:0000256" key="11">
    <source>
        <dbReference type="ARBA" id="ARBA00022989"/>
    </source>
</evidence>
<evidence type="ECO:0000256" key="7">
    <source>
        <dbReference type="ARBA" id="ARBA00022741"/>
    </source>
</evidence>
<evidence type="ECO:0000313" key="19">
    <source>
        <dbReference type="Proteomes" id="UP000001420"/>
    </source>
</evidence>
<dbReference type="CDD" id="cd19501">
    <property type="entry name" value="RecA-like_FtsH"/>
    <property type="match status" value="1"/>
</dbReference>
<dbReference type="GO" id="GO:0006508">
    <property type="term" value="P:proteolysis"/>
    <property type="evidence" value="ECO:0007669"/>
    <property type="project" value="UniProtKB-KW"/>
</dbReference>
<comment type="similarity">
    <text evidence="14 15">In the central section; belongs to the AAA ATPase family.</text>
</comment>
<dbReference type="InterPro" id="IPR003593">
    <property type="entry name" value="AAA+_ATPase"/>
</dbReference>
<keyword evidence="18" id="KW-0131">Cell cycle</keyword>
<keyword evidence="13 15" id="KW-0472">Membrane</keyword>
<keyword evidence="10 15" id="KW-0067">ATP-binding</keyword>
<dbReference type="GO" id="GO:0016887">
    <property type="term" value="F:ATP hydrolysis activity"/>
    <property type="evidence" value="ECO:0007669"/>
    <property type="project" value="UniProtKB-UniRule"/>
</dbReference>
<dbReference type="PATRIC" id="fig|167539.5.peg.1028"/>
<dbReference type="InterPro" id="IPR027417">
    <property type="entry name" value="P-loop_NTPase"/>
</dbReference>
<dbReference type="Proteomes" id="UP000001420">
    <property type="component" value="Chromosome"/>
</dbReference>
<evidence type="ECO:0000256" key="1">
    <source>
        <dbReference type="ARBA" id="ARBA00001947"/>
    </source>
</evidence>
<evidence type="ECO:0000256" key="8">
    <source>
        <dbReference type="ARBA" id="ARBA00022801"/>
    </source>
</evidence>
<dbReference type="EC" id="3.4.24.-" evidence="15"/>
<dbReference type="RefSeq" id="WP_011125132.1">
    <property type="nucleotide sequence ID" value="NC_005042.1"/>
</dbReference>
<comment type="subunit">
    <text evidence="15">Homohexamer.</text>
</comment>
<dbReference type="GO" id="GO:0030163">
    <property type="term" value="P:protein catabolic process"/>
    <property type="evidence" value="ECO:0007669"/>
    <property type="project" value="UniProtKB-UniRule"/>
</dbReference>
<comment type="similarity">
    <text evidence="3 15">In the C-terminal section; belongs to the peptidase M41 family.</text>
</comment>
<dbReference type="SUPFAM" id="SSF140990">
    <property type="entry name" value="FtsH protease domain-like"/>
    <property type="match status" value="1"/>
</dbReference>
<dbReference type="Pfam" id="PF06480">
    <property type="entry name" value="FtsH_ext"/>
    <property type="match status" value="1"/>
</dbReference>
<comment type="caution">
    <text evidence="15">Lacks conserved residue(s) required for the propagation of feature annotation.</text>
</comment>
<comment type="similarity">
    <text evidence="16">Belongs to the AAA ATPase family.</text>
</comment>
<dbReference type="InterPro" id="IPR003960">
    <property type="entry name" value="ATPase_AAA_CS"/>
</dbReference>
<dbReference type="EMBL" id="AE017126">
    <property type="protein sequence ID" value="AAQ00025.1"/>
    <property type="molecule type" value="Genomic_DNA"/>
</dbReference>
<keyword evidence="6 15" id="KW-0479">Metal-binding</keyword>
<dbReference type="HOGENOM" id="CLU_000688_16_0_3"/>
<dbReference type="Gene3D" id="1.10.8.60">
    <property type="match status" value="1"/>
</dbReference>
<gene>
    <name evidence="15 18" type="primary">ftsH</name>
    <name evidence="18" type="ordered locus">Pro_0980</name>
</gene>
<dbReference type="SMART" id="SM00382">
    <property type="entry name" value="AAA"/>
    <property type="match status" value="1"/>
</dbReference>
<keyword evidence="11 15" id="KW-1133">Transmembrane helix</keyword>
<dbReference type="InterPro" id="IPR041569">
    <property type="entry name" value="AAA_lid_3"/>
</dbReference>
<keyword evidence="12 15" id="KW-0482">Metalloprotease</keyword>
<evidence type="ECO:0000256" key="14">
    <source>
        <dbReference type="ARBA" id="ARBA00061570"/>
    </source>
</evidence>
<dbReference type="PANTHER" id="PTHR23076">
    <property type="entry name" value="METALLOPROTEASE M41 FTSH"/>
    <property type="match status" value="1"/>
</dbReference>
<dbReference type="Pfam" id="PF00004">
    <property type="entry name" value="AAA"/>
    <property type="match status" value="1"/>
</dbReference>
<dbReference type="GO" id="GO:0031676">
    <property type="term" value="C:plasma membrane-derived thylakoid membrane"/>
    <property type="evidence" value="ECO:0007669"/>
    <property type="project" value="UniProtKB-SubCell"/>
</dbReference>
<keyword evidence="7 15" id="KW-0547">Nucleotide-binding</keyword>
<proteinExistence type="inferred from homology"/>
<keyword evidence="5 15" id="KW-0812">Transmembrane</keyword>
<dbReference type="GO" id="GO:0008270">
    <property type="term" value="F:zinc ion binding"/>
    <property type="evidence" value="ECO:0007669"/>
    <property type="project" value="InterPro"/>
</dbReference>
<dbReference type="InterPro" id="IPR003959">
    <property type="entry name" value="ATPase_AAA_core"/>
</dbReference>
<dbReference type="Pfam" id="PF17862">
    <property type="entry name" value="AAA_lid_3"/>
    <property type="match status" value="1"/>
</dbReference>
<dbReference type="GO" id="GO:0051301">
    <property type="term" value="P:cell division"/>
    <property type="evidence" value="ECO:0007669"/>
    <property type="project" value="UniProtKB-KW"/>
</dbReference>
<evidence type="ECO:0000256" key="4">
    <source>
        <dbReference type="ARBA" id="ARBA00022670"/>
    </source>
</evidence>
<dbReference type="OrthoDB" id="536524at2"/>
<dbReference type="PROSITE" id="PS00674">
    <property type="entry name" value="AAA"/>
    <property type="match status" value="1"/>
</dbReference>
<sequence>MASSFISENNSKTPSYSQLLNDIQTGEVQSLVLIPARRQVKAIYKNGESFIVSIFPNDQLILRTAELSATDLVVKDISSEEAAASITASISTFIIFLIFCSFILKKSLGLLGKNLSFFAGNTKINDPSSIDTKFQDVAGIPEAVDEVREIVSFLSNPEIYTKMGARLPKGFLLVGPPGTGKTLLAKAIAGEANVPFISTTASEFVELFVGIGATRVRSVFAQAKEKKPCIIFIDEIDAIGRQRGIGLGGGNDEREQTLNQLLTEMDGFTDNSGIIVIAATNRADILDQALIRPGRFDRVINVNLPDRKGRLQILSIHSLSKPLSEEVDLNDWANKTVGFSGAELCNLLNEAAIIAARDNQSSIGTRQLNKSIDKITIGQLTNHGNSYIHQKIIAYNEAGKALLAYLTKCTDKVDKITILRRPNDIGGFTRLIPSDENLDSGIAHKKYLFSKLIVALGGRAMETIVFGESELTQISCNNLKQATIIAREMVMQYGFSSLGLISIPTNSVPNYLGRELLRSKSIYANKTTKAIDGQVRLLLKRAMSIALEKLNPQRKVADQIVNELIYEESISSKRFNEILSDNGL</sequence>